<organism evidence="1 2">
    <name type="scientific">Lichtheimia corymbifera JMRC:FSU:9682</name>
    <dbReference type="NCBI Taxonomy" id="1263082"/>
    <lineage>
        <taxon>Eukaryota</taxon>
        <taxon>Fungi</taxon>
        <taxon>Fungi incertae sedis</taxon>
        <taxon>Mucoromycota</taxon>
        <taxon>Mucoromycotina</taxon>
        <taxon>Mucoromycetes</taxon>
        <taxon>Mucorales</taxon>
        <taxon>Lichtheimiaceae</taxon>
        <taxon>Lichtheimia</taxon>
    </lineage>
</organism>
<gene>
    <name evidence="1" type="ORF">LCOR_08793.1</name>
</gene>
<proteinExistence type="predicted"/>
<accession>A0A068S6I3</accession>
<protein>
    <submittedName>
        <fullName evidence="1">Uncharacterized protein</fullName>
    </submittedName>
</protein>
<dbReference type="VEuPathDB" id="FungiDB:LCOR_08793.1"/>
<keyword evidence="2" id="KW-1185">Reference proteome</keyword>
<dbReference type="AlphaFoldDB" id="A0A068S6I3"/>
<comment type="caution">
    <text evidence="1">The sequence shown here is derived from an EMBL/GenBank/DDBJ whole genome shotgun (WGS) entry which is preliminary data.</text>
</comment>
<dbReference type="EMBL" id="CBTN010000050">
    <property type="protein sequence ID" value="CDH57904.1"/>
    <property type="molecule type" value="Genomic_DNA"/>
</dbReference>
<dbReference type="Proteomes" id="UP000027586">
    <property type="component" value="Unassembled WGS sequence"/>
</dbReference>
<name>A0A068S6I3_9FUNG</name>
<evidence type="ECO:0000313" key="1">
    <source>
        <dbReference type="EMBL" id="CDH57904.1"/>
    </source>
</evidence>
<sequence>MRNHLDISCIDVRNESIPANLKYYASSFENDSIHMLLSSKVKKVPILQGSPSRHPLPLSHHMAFHFHYRYGIATACCGYRLQVAGRHTAVSG</sequence>
<evidence type="ECO:0000313" key="2">
    <source>
        <dbReference type="Proteomes" id="UP000027586"/>
    </source>
</evidence>
<reference evidence="1" key="1">
    <citation type="submission" date="2013-08" db="EMBL/GenBank/DDBJ databases">
        <title>Gene expansion shapes genome architecture in the human pathogen Lichtheimia corymbifera: an evolutionary genomics analysis in the ancient terrestrial Mucorales (Mucoromycotina).</title>
        <authorList>
            <person name="Schwartze V.U."/>
            <person name="Winter S."/>
            <person name="Shelest E."/>
            <person name="Marcet-Houben M."/>
            <person name="Horn F."/>
            <person name="Wehner S."/>
            <person name="Hoffmann K."/>
            <person name="Riege K."/>
            <person name="Sammeth M."/>
            <person name="Nowrousian M."/>
            <person name="Valiante V."/>
            <person name="Linde J."/>
            <person name="Jacobsen I.D."/>
            <person name="Marz M."/>
            <person name="Brakhage A.A."/>
            <person name="Gabaldon T."/>
            <person name="Bocker S."/>
            <person name="Voigt K."/>
        </authorList>
    </citation>
    <scope>NUCLEOTIDE SEQUENCE [LARGE SCALE GENOMIC DNA]</scope>
    <source>
        <strain evidence="1">FSU 9682</strain>
    </source>
</reference>